<feature type="transmembrane region" description="Helical" evidence="6">
    <location>
        <begin position="446"/>
        <end position="468"/>
    </location>
</feature>
<evidence type="ECO:0000256" key="4">
    <source>
        <dbReference type="ARBA" id="ARBA00023136"/>
    </source>
</evidence>
<dbReference type="PANTHER" id="PTHR23501">
    <property type="entry name" value="MAJOR FACILITATOR SUPERFAMILY"/>
    <property type="match status" value="1"/>
</dbReference>
<feature type="transmembrane region" description="Helical" evidence="6">
    <location>
        <begin position="385"/>
        <end position="406"/>
    </location>
</feature>
<organism evidence="8 9">
    <name type="scientific">Phialemonium atrogriseum</name>
    <dbReference type="NCBI Taxonomy" id="1093897"/>
    <lineage>
        <taxon>Eukaryota</taxon>
        <taxon>Fungi</taxon>
        <taxon>Dikarya</taxon>
        <taxon>Ascomycota</taxon>
        <taxon>Pezizomycotina</taxon>
        <taxon>Sordariomycetes</taxon>
        <taxon>Sordariomycetidae</taxon>
        <taxon>Cephalothecales</taxon>
        <taxon>Cephalothecaceae</taxon>
        <taxon>Phialemonium</taxon>
    </lineage>
</organism>
<evidence type="ECO:0000256" key="1">
    <source>
        <dbReference type="ARBA" id="ARBA00004141"/>
    </source>
</evidence>
<feature type="compositionally biased region" description="Low complexity" evidence="5">
    <location>
        <begin position="28"/>
        <end position="49"/>
    </location>
</feature>
<dbReference type="RefSeq" id="XP_060279235.1">
    <property type="nucleotide sequence ID" value="XM_060425331.1"/>
</dbReference>
<dbReference type="PANTHER" id="PTHR23501:SF33">
    <property type="entry name" value="MAJOR FACILITATOR SUPERFAMILY (MFS) PROFILE DOMAIN-CONTAINING PROTEIN"/>
    <property type="match status" value="1"/>
</dbReference>
<feature type="transmembrane region" description="Helical" evidence="6">
    <location>
        <begin position="311"/>
        <end position="329"/>
    </location>
</feature>
<dbReference type="GeneID" id="85308518"/>
<comment type="subcellular location">
    <subcellularLocation>
        <location evidence="1">Membrane</location>
        <topology evidence="1">Multi-pass membrane protein</topology>
    </subcellularLocation>
</comment>
<feature type="compositionally biased region" description="Polar residues" evidence="5">
    <location>
        <begin position="1"/>
        <end position="12"/>
    </location>
</feature>
<evidence type="ECO:0000313" key="8">
    <source>
        <dbReference type="EMBL" id="KAK1763022.1"/>
    </source>
</evidence>
<protein>
    <submittedName>
        <fullName evidence="8">Major facilitator superfamily domain-containing protein</fullName>
    </submittedName>
</protein>
<dbReference type="InterPro" id="IPR020846">
    <property type="entry name" value="MFS_dom"/>
</dbReference>
<keyword evidence="9" id="KW-1185">Reference proteome</keyword>
<evidence type="ECO:0000256" key="6">
    <source>
        <dbReference type="SAM" id="Phobius"/>
    </source>
</evidence>
<evidence type="ECO:0000256" key="3">
    <source>
        <dbReference type="ARBA" id="ARBA00022989"/>
    </source>
</evidence>
<keyword evidence="4 6" id="KW-0472">Membrane</keyword>
<evidence type="ECO:0000313" key="9">
    <source>
        <dbReference type="Proteomes" id="UP001244011"/>
    </source>
</evidence>
<feature type="domain" description="Major facilitator superfamily (MFS) profile" evidence="7">
    <location>
        <begin position="78"/>
        <end position="585"/>
    </location>
</feature>
<evidence type="ECO:0000256" key="5">
    <source>
        <dbReference type="SAM" id="MobiDB-lite"/>
    </source>
</evidence>
<feature type="transmembrane region" description="Helical" evidence="6">
    <location>
        <begin position="480"/>
        <end position="499"/>
    </location>
</feature>
<feature type="region of interest" description="Disordered" evidence="5">
    <location>
        <begin position="1"/>
        <end position="20"/>
    </location>
</feature>
<dbReference type="GO" id="GO:0015174">
    <property type="term" value="F:basic amino acid transmembrane transporter activity"/>
    <property type="evidence" value="ECO:0007669"/>
    <property type="project" value="TreeGrafter"/>
</dbReference>
<feature type="transmembrane region" description="Helical" evidence="6">
    <location>
        <begin position="81"/>
        <end position="103"/>
    </location>
</feature>
<name>A0AAJ0BS35_9PEZI</name>
<dbReference type="Proteomes" id="UP001244011">
    <property type="component" value="Unassembled WGS sequence"/>
</dbReference>
<feature type="transmembrane region" description="Helical" evidence="6">
    <location>
        <begin position="115"/>
        <end position="131"/>
    </location>
</feature>
<feature type="transmembrane region" description="Helical" evidence="6">
    <location>
        <begin position="168"/>
        <end position="192"/>
    </location>
</feature>
<dbReference type="AlphaFoldDB" id="A0AAJ0BS35"/>
<dbReference type="SUPFAM" id="SSF103473">
    <property type="entry name" value="MFS general substrate transporter"/>
    <property type="match status" value="1"/>
</dbReference>
<comment type="caution">
    <text evidence="8">The sequence shown here is derived from an EMBL/GenBank/DDBJ whole genome shotgun (WGS) entry which is preliminary data.</text>
</comment>
<dbReference type="Pfam" id="PF07690">
    <property type="entry name" value="MFS_1"/>
    <property type="match status" value="1"/>
</dbReference>
<reference evidence="8" key="1">
    <citation type="submission" date="2023-06" db="EMBL/GenBank/DDBJ databases">
        <title>Genome-scale phylogeny and comparative genomics of the fungal order Sordariales.</title>
        <authorList>
            <consortium name="Lawrence Berkeley National Laboratory"/>
            <person name="Hensen N."/>
            <person name="Bonometti L."/>
            <person name="Westerberg I."/>
            <person name="Brannstrom I.O."/>
            <person name="Guillou S."/>
            <person name="Cros-Aarteil S."/>
            <person name="Calhoun S."/>
            <person name="Haridas S."/>
            <person name="Kuo A."/>
            <person name="Mondo S."/>
            <person name="Pangilinan J."/>
            <person name="Riley R."/>
            <person name="Labutti K."/>
            <person name="Andreopoulos B."/>
            <person name="Lipzen A."/>
            <person name="Chen C."/>
            <person name="Yanf M."/>
            <person name="Daum C."/>
            <person name="Ng V."/>
            <person name="Clum A."/>
            <person name="Steindorff A."/>
            <person name="Ohm R."/>
            <person name="Martin F."/>
            <person name="Silar P."/>
            <person name="Natvig D."/>
            <person name="Lalanne C."/>
            <person name="Gautier V."/>
            <person name="Ament-Velasquez S.L."/>
            <person name="Kruys A."/>
            <person name="Hutchinson M.I."/>
            <person name="Powell A.J."/>
            <person name="Barry K."/>
            <person name="Miller A.N."/>
            <person name="Grigoriev I.V."/>
            <person name="Debuchy R."/>
            <person name="Gladieux P."/>
            <person name="Thoren M.H."/>
            <person name="Johannesson H."/>
        </authorList>
    </citation>
    <scope>NUCLEOTIDE SEQUENCE</scope>
    <source>
        <strain evidence="8">8032-3</strain>
    </source>
</reference>
<evidence type="ECO:0000256" key="2">
    <source>
        <dbReference type="ARBA" id="ARBA00022692"/>
    </source>
</evidence>
<dbReference type="InterPro" id="IPR036259">
    <property type="entry name" value="MFS_trans_sf"/>
</dbReference>
<feature type="transmembrane region" description="Helical" evidence="6">
    <location>
        <begin position="143"/>
        <end position="162"/>
    </location>
</feature>
<feature type="region of interest" description="Disordered" evidence="5">
    <location>
        <begin position="28"/>
        <end position="69"/>
    </location>
</feature>
<dbReference type="Gene3D" id="1.20.1250.20">
    <property type="entry name" value="MFS general substrate transporter like domains"/>
    <property type="match status" value="1"/>
</dbReference>
<dbReference type="GO" id="GO:0000329">
    <property type="term" value="C:fungal-type vacuole membrane"/>
    <property type="evidence" value="ECO:0007669"/>
    <property type="project" value="TreeGrafter"/>
</dbReference>
<dbReference type="InterPro" id="IPR011701">
    <property type="entry name" value="MFS"/>
</dbReference>
<feature type="transmembrane region" description="Helical" evidence="6">
    <location>
        <begin position="555"/>
        <end position="575"/>
    </location>
</feature>
<keyword evidence="3 6" id="KW-1133">Transmembrane helix</keyword>
<evidence type="ECO:0000259" key="7">
    <source>
        <dbReference type="PROSITE" id="PS50850"/>
    </source>
</evidence>
<feature type="transmembrane region" description="Helical" evidence="6">
    <location>
        <begin position="285"/>
        <end position="305"/>
    </location>
</feature>
<sequence length="585" mass="62766">MPVYETPTNPSEISPLLPSLKQPSYASASTVSLSSESSSSSRNSHSDQASSDDVEATGEGEETQGAKQVDSHKHVIRMISVLLIGIFVAHADGSILMATHPLIASEFNDLTNSTWLITSFVLAGAATQTLYGKLSDIYGRKPVVLAAYSIFAFGCALVGVGQSMWQVILGRVISGAGSSGMTVLVSIIITDLLPLREVAAWRSYVNIVATTGRSLGGPVGGWLADVIGWRWSFFGQVPLILFAIFLCALYLPNSISTTPIGSANGSGGAKSALGQLRRVDFKGSFLLTAVILALLFPLELGGVHIPWTHPLVFSLFAASVVLLALFVFVEKRAPEPIIPLEIFHQRDAVMSYLVMGLQGSAQIAMMFLVPLYFQVTTRTSNAEAGAHLFPAVVGNAVGGLISGVYIKRYGRYKQLCIFATISSITCYILLMLTWHGNTSWWESLYIIPGGFGVGISQSALFISLQVVVDPTHMASAISMMYLSTTICTMTGLVSASAVMQGTLRRGLESRLLGLGLDLPSRQKIISEAVSDVGYVSRTHGAVRTAIVGSYVDSLWYSHGVSLIYSLLAFLGAILLRQKRLDHFPR</sequence>
<accession>A0AAJ0BS35</accession>
<feature type="transmembrane region" description="Helical" evidence="6">
    <location>
        <begin position="229"/>
        <end position="251"/>
    </location>
</feature>
<feature type="compositionally biased region" description="Acidic residues" evidence="5">
    <location>
        <begin position="50"/>
        <end position="62"/>
    </location>
</feature>
<dbReference type="Gene3D" id="1.20.1720.10">
    <property type="entry name" value="Multidrug resistance protein D"/>
    <property type="match status" value="1"/>
</dbReference>
<dbReference type="EMBL" id="MU839031">
    <property type="protein sequence ID" value="KAK1763022.1"/>
    <property type="molecule type" value="Genomic_DNA"/>
</dbReference>
<dbReference type="PROSITE" id="PS50850">
    <property type="entry name" value="MFS"/>
    <property type="match status" value="1"/>
</dbReference>
<feature type="transmembrane region" description="Helical" evidence="6">
    <location>
        <begin position="349"/>
        <end position="373"/>
    </location>
</feature>
<feature type="transmembrane region" description="Helical" evidence="6">
    <location>
        <begin position="415"/>
        <end position="434"/>
    </location>
</feature>
<proteinExistence type="predicted"/>
<gene>
    <name evidence="8" type="ORF">QBC33DRAFT_480485</name>
</gene>
<keyword evidence="2 6" id="KW-0812">Transmembrane</keyword>